<feature type="region of interest" description="Disordered" evidence="1">
    <location>
        <begin position="44"/>
        <end position="65"/>
    </location>
</feature>
<accession>A0ABD2WN83</accession>
<proteinExistence type="predicted"/>
<dbReference type="EMBL" id="JBJJXI010000092">
    <property type="protein sequence ID" value="KAL3394341.1"/>
    <property type="molecule type" value="Genomic_DNA"/>
</dbReference>
<organism evidence="2 3">
    <name type="scientific">Trichogramma kaykai</name>
    <dbReference type="NCBI Taxonomy" id="54128"/>
    <lineage>
        <taxon>Eukaryota</taxon>
        <taxon>Metazoa</taxon>
        <taxon>Ecdysozoa</taxon>
        <taxon>Arthropoda</taxon>
        <taxon>Hexapoda</taxon>
        <taxon>Insecta</taxon>
        <taxon>Pterygota</taxon>
        <taxon>Neoptera</taxon>
        <taxon>Endopterygota</taxon>
        <taxon>Hymenoptera</taxon>
        <taxon>Apocrita</taxon>
        <taxon>Proctotrupomorpha</taxon>
        <taxon>Chalcidoidea</taxon>
        <taxon>Trichogrammatidae</taxon>
        <taxon>Trichogramma</taxon>
    </lineage>
</organism>
<name>A0ABD2WN83_9HYME</name>
<evidence type="ECO:0000313" key="2">
    <source>
        <dbReference type="EMBL" id="KAL3394341.1"/>
    </source>
</evidence>
<protein>
    <submittedName>
        <fullName evidence="2">Uncharacterized protein</fullName>
    </submittedName>
</protein>
<reference evidence="2 3" key="1">
    <citation type="journal article" date="2024" name="bioRxiv">
        <title>A reference genome for Trichogramma kaykai: A tiny desert-dwelling parasitoid wasp with competing sex-ratio distorters.</title>
        <authorList>
            <person name="Culotta J."/>
            <person name="Lindsey A.R."/>
        </authorList>
    </citation>
    <scope>NUCLEOTIDE SEQUENCE [LARGE SCALE GENOMIC DNA]</scope>
    <source>
        <strain evidence="2 3">KSX58</strain>
    </source>
</reference>
<gene>
    <name evidence="2" type="ORF">TKK_011359</name>
</gene>
<sequence length="418" mass="47575">MSLQSCDRRARCYEEWAATRTLAPGPPQARTFISNAPKKHIEERRRKGNGFARVKSSDQAKTDETSRPAPDFLYISCTYTPVYSIAFNFKKACVYTPTPVFQVRALLLFMKKAIIILYSRDRSEQKKGEEPRSVYTRTLRLDLIFILMSIYSFCRWLRCCLAVTSQMRPVHAKSPSFCRCGLPLFDQWIAKKFYSLNPSIPITRNIFLHALKSIRRVAVVIVLPLYVSQTCISEKIFFYFATYETNARHSSSNSSSGSNNSRGNNNLRRNDIKYLYSAYISNSSRQKIIINIVSRVKRETRACTGRSSLSYVNVSGLGHTEGKKKIIADAIRIFKSSRSSSNRGSRWIYYANCCATESAGTGKNNLKTCSTLKPTLIDGHKYTYPQELEKSSHVFVCGNSTHITLDKVRSKQRGCCNK</sequence>
<dbReference type="Proteomes" id="UP001627154">
    <property type="component" value="Unassembled WGS sequence"/>
</dbReference>
<dbReference type="AlphaFoldDB" id="A0ABD2WN83"/>
<feature type="compositionally biased region" description="Basic and acidic residues" evidence="1">
    <location>
        <begin position="55"/>
        <end position="65"/>
    </location>
</feature>
<evidence type="ECO:0000313" key="3">
    <source>
        <dbReference type="Proteomes" id="UP001627154"/>
    </source>
</evidence>
<comment type="caution">
    <text evidence="2">The sequence shown here is derived from an EMBL/GenBank/DDBJ whole genome shotgun (WGS) entry which is preliminary data.</text>
</comment>
<keyword evidence="3" id="KW-1185">Reference proteome</keyword>
<evidence type="ECO:0000256" key="1">
    <source>
        <dbReference type="SAM" id="MobiDB-lite"/>
    </source>
</evidence>